<evidence type="ECO:0000256" key="6">
    <source>
        <dbReference type="SAM" id="MobiDB-lite"/>
    </source>
</evidence>
<name>A0A218W4C5_PUNGR</name>
<protein>
    <submittedName>
        <fullName evidence="10">Uncharacterized protein</fullName>
    </submittedName>
</protein>
<dbReference type="InterPro" id="IPR015525">
    <property type="entry name" value="BRCA2"/>
</dbReference>
<evidence type="ECO:0000313" key="10">
    <source>
        <dbReference type="EMBL" id="OWM67091.1"/>
    </source>
</evidence>
<sequence length="1231" mass="134784">MSTWQLLSADGDDCRWELSGGPPTTRPDDEVNGAPAEAVSRLPSMSDLLLQGCSKIVESNSGSSTSGSSPMFRTGLGKSVAVKQSSVAKALRVLADDDLPHTGQVDPESHTPASNSLFQTGSGKMVNVSSAGLVKAKTLLGLGEDDDHCASQGLGISKPFSNNNGYRSLNSLPRVKGGANVADVMEGESISGSGSTCQSGSAENRLKLLAYPNSVQPKTHDLPAKPAAIKFHTAGGRSLSISSDALKRARSLLGDPELGSFLNEGRLCNDPSKKENEPPISLQYQGTPNHKDATKSFISPLLRLSSDGERSLNSSKKIKEGSNLIAQFNAAASECPYRFGSDSGSPKRPLMERSYAPVDPSVVKDCDSRSNCHASPRGQVLLDISNITRVNYSSNENNVSEKRFGGNSSISPFKRPRSSKFNTPLKRNSSLAPSASSKSSVQAPSKGRVSTRYPFLLPRVSMKEYFGGPPLDMAPTNSIGGVTSDNAGNFMFSNESGLNCIGAESFYDMLIQSGASAEHISKIWVTNHYRWIVWKLACYDRCYPAKTVRKLLTISNVLEELEYRYEREVNHGHRSAIMRILEGVASPSSLLVLCVSAICSNCYPTTEGPSMASEGFDDKVFRYSVNAVLDIVLSNHCNSGKVFVGQKLQIWGATLCGWAAPVSPLEATKTVSLLLHVNGTYRAHWADRLGFCKGRGAPLAFRCIKSNGGPVPQTLIGVARVYPILYRERLSGRGSIIRSERMEMKTRQMHNQRRSTIIDGVISEIQRAKDIHLYNDSDSEEGAKISKILETAAEPELLMAEMSPDQLNAFATFRSKIEATRQSDTAKLIEKALQDAGLSEREVTPFMRVKVVGLRSKNCGRNSGPEEGLITIWNPTERQQHDLVEGQAYVFSRLNPINSPSDTLYLQCRGSTTKWRPLTSQEMKNFRPFFKPREAISLSRLGEISLSSEFDIAGYVVYVGEVFTDAQQRRQWVFVTDGSIADFYTEESSNSLLAICFCSPYIDDLSFAPINSNLVGSTVGFCNLIKRAKDHLNHLWVAEARENSTYFLSFDSPHCSHLKDAALSTQGWAKTSESSAVLRGCIKATRGPWLVRRTDKGGRVATRLRFPSERERLNNKQREKKRRDMARKIFTGLRAHRNYGLPLHADNNDLLMALCKEAGWHVEEDGTIFRKVRSETPTSSSCATSSENLDHCNCVEYGHTTPAAGVFSSKTASSSSIDSKRDEDVDLTLSL</sequence>
<evidence type="ECO:0000313" key="11">
    <source>
        <dbReference type="Proteomes" id="UP000197138"/>
    </source>
</evidence>
<feature type="region of interest" description="Disordered" evidence="6">
    <location>
        <begin position="1"/>
        <end position="33"/>
    </location>
</feature>
<keyword evidence="4" id="KW-0233">DNA recombination</keyword>
<feature type="compositionally biased region" description="Polar residues" evidence="6">
    <location>
        <begin position="419"/>
        <end position="428"/>
    </location>
</feature>
<feature type="domain" description="BES1/BZR1 plant transcription factor N-terminal" evidence="7">
    <location>
        <begin position="1105"/>
        <end position="1218"/>
    </location>
</feature>
<dbReference type="EMBL" id="MTKT01005400">
    <property type="protein sequence ID" value="OWM67091.1"/>
    <property type="molecule type" value="Genomic_DNA"/>
</dbReference>
<reference evidence="11" key="1">
    <citation type="journal article" date="2017" name="Plant J.">
        <title>The pomegranate (Punica granatum L.) genome and the genomics of punicalagin biosynthesis.</title>
        <authorList>
            <person name="Qin G."/>
            <person name="Xu C."/>
            <person name="Ming R."/>
            <person name="Tang H."/>
            <person name="Guyot R."/>
            <person name="Kramer E.M."/>
            <person name="Hu Y."/>
            <person name="Yi X."/>
            <person name="Qi Y."/>
            <person name="Xu X."/>
            <person name="Gao Z."/>
            <person name="Pan H."/>
            <person name="Jian J."/>
            <person name="Tian Y."/>
            <person name="Yue Z."/>
            <person name="Xu Y."/>
        </authorList>
    </citation>
    <scope>NUCLEOTIDE SEQUENCE [LARGE SCALE GENOMIC DNA]</scope>
    <source>
        <strain evidence="11">cv. Dabenzi</strain>
    </source>
</reference>
<dbReference type="Pfam" id="PF00634">
    <property type="entry name" value="BRCA2"/>
    <property type="match status" value="2"/>
</dbReference>
<dbReference type="Pfam" id="PF09103">
    <property type="entry name" value="BRCA-2_OB1"/>
    <property type="match status" value="1"/>
</dbReference>
<dbReference type="GO" id="GO:0006355">
    <property type="term" value="P:regulation of DNA-templated transcription"/>
    <property type="evidence" value="ECO:0007669"/>
    <property type="project" value="UniProtKB-ARBA"/>
</dbReference>
<keyword evidence="2" id="KW-0227">DNA damage</keyword>
<evidence type="ECO:0000256" key="1">
    <source>
        <dbReference type="ARBA" id="ARBA00022737"/>
    </source>
</evidence>
<dbReference type="InterPro" id="IPR012340">
    <property type="entry name" value="NA-bd_OB-fold"/>
</dbReference>
<dbReference type="InterPro" id="IPR008540">
    <property type="entry name" value="BES1_N"/>
</dbReference>
<dbReference type="InterPro" id="IPR015187">
    <property type="entry name" value="BRCA2_OB_1"/>
</dbReference>
<evidence type="ECO:0000259" key="8">
    <source>
        <dbReference type="Pfam" id="PF09103"/>
    </source>
</evidence>
<organism evidence="10 11">
    <name type="scientific">Punica granatum</name>
    <name type="common">Pomegranate</name>
    <dbReference type="NCBI Taxonomy" id="22663"/>
    <lineage>
        <taxon>Eukaryota</taxon>
        <taxon>Viridiplantae</taxon>
        <taxon>Streptophyta</taxon>
        <taxon>Embryophyta</taxon>
        <taxon>Tracheophyta</taxon>
        <taxon>Spermatophyta</taxon>
        <taxon>Magnoliopsida</taxon>
        <taxon>eudicotyledons</taxon>
        <taxon>Gunneridae</taxon>
        <taxon>Pentapetalae</taxon>
        <taxon>rosids</taxon>
        <taxon>malvids</taxon>
        <taxon>Myrtales</taxon>
        <taxon>Lythraceae</taxon>
        <taxon>Punica</taxon>
    </lineage>
</organism>
<gene>
    <name evidence="10" type="ORF">CDL15_Pgr000543</name>
</gene>
<dbReference type="SUPFAM" id="SSF50249">
    <property type="entry name" value="Nucleic acid-binding proteins"/>
    <property type="match status" value="3"/>
</dbReference>
<dbReference type="AlphaFoldDB" id="A0A218W4C5"/>
<keyword evidence="5" id="KW-0234">DNA repair</keyword>
<dbReference type="PANTHER" id="PTHR11289">
    <property type="entry name" value="BREAST CANCER TYPE 2 SUSCEPTIBILITY PROTEIN BRCA2"/>
    <property type="match status" value="1"/>
</dbReference>
<feature type="compositionally biased region" description="Low complexity" evidence="6">
    <location>
        <begin position="429"/>
        <end position="446"/>
    </location>
</feature>
<evidence type="ECO:0000256" key="2">
    <source>
        <dbReference type="ARBA" id="ARBA00022763"/>
    </source>
</evidence>
<keyword evidence="1" id="KW-0677">Repeat</keyword>
<dbReference type="PANTHER" id="PTHR11289:SF0">
    <property type="entry name" value="BREAST CANCER TYPE 2 SUSCEPTIBILITY PROTEIN"/>
    <property type="match status" value="1"/>
</dbReference>
<keyword evidence="3" id="KW-0238">DNA-binding</keyword>
<dbReference type="Pfam" id="PF09169">
    <property type="entry name" value="BRCA-2_helical"/>
    <property type="match status" value="1"/>
</dbReference>
<dbReference type="Pfam" id="PF05687">
    <property type="entry name" value="BES1_N"/>
    <property type="match status" value="1"/>
</dbReference>
<evidence type="ECO:0000256" key="5">
    <source>
        <dbReference type="ARBA" id="ARBA00023204"/>
    </source>
</evidence>
<feature type="region of interest" description="Disordered" evidence="6">
    <location>
        <begin position="1209"/>
        <end position="1231"/>
    </location>
</feature>
<dbReference type="InterPro" id="IPR015252">
    <property type="entry name" value="BRCA2_hlx"/>
</dbReference>
<feature type="region of interest" description="Disordered" evidence="6">
    <location>
        <begin position="397"/>
        <end position="446"/>
    </location>
</feature>
<evidence type="ECO:0000256" key="3">
    <source>
        <dbReference type="ARBA" id="ARBA00023125"/>
    </source>
</evidence>
<dbReference type="PROSITE" id="PS50138">
    <property type="entry name" value="BRCA2_REPEAT"/>
    <property type="match status" value="2"/>
</dbReference>
<dbReference type="Gene3D" id="2.40.50.140">
    <property type="entry name" value="Nucleic acid-binding proteins"/>
    <property type="match status" value="4"/>
</dbReference>
<dbReference type="GO" id="GO:0003677">
    <property type="term" value="F:DNA binding"/>
    <property type="evidence" value="ECO:0007669"/>
    <property type="project" value="UniProtKB-KW"/>
</dbReference>
<evidence type="ECO:0000259" key="7">
    <source>
        <dbReference type="Pfam" id="PF05687"/>
    </source>
</evidence>
<dbReference type="Proteomes" id="UP000197138">
    <property type="component" value="Unassembled WGS sequence"/>
</dbReference>
<evidence type="ECO:0000259" key="9">
    <source>
        <dbReference type="Pfam" id="PF09169"/>
    </source>
</evidence>
<accession>A0A218W4C5</accession>
<dbReference type="InterPro" id="IPR002093">
    <property type="entry name" value="BRCA2_repeat"/>
</dbReference>
<dbReference type="SUPFAM" id="SSF81878">
    <property type="entry name" value="BRCA2 tower domain"/>
    <property type="match status" value="1"/>
</dbReference>
<proteinExistence type="predicted"/>
<feature type="region of interest" description="Disordered" evidence="6">
    <location>
        <begin position="268"/>
        <end position="289"/>
    </location>
</feature>
<dbReference type="InterPro" id="IPR036315">
    <property type="entry name" value="BRCA2_hlx_sf"/>
</dbReference>
<dbReference type="SUPFAM" id="SSF81872">
    <property type="entry name" value="BRCA2 helical domain"/>
    <property type="match status" value="1"/>
</dbReference>
<comment type="caution">
    <text evidence="10">The sequence shown here is derived from an EMBL/GenBank/DDBJ whole genome shotgun (WGS) entry which is preliminary data.</text>
</comment>
<feature type="domain" description="Breast cancer type 2 susceptibility protein helical" evidence="9">
    <location>
        <begin position="492"/>
        <end position="571"/>
    </location>
</feature>
<evidence type="ECO:0000256" key="4">
    <source>
        <dbReference type="ARBA" id="ARBA00023172"/>
    </source>
</evidence>
<dbReference type="GO" id="GO:0000724">
    <property type="term" value="P:double-strand break repair via homologous recombination"/>
    <property type="evidence" value="ECO:0007669"/>
    <property type="project" value="InterPro"/>
</dbReference>
<feature type="domain" description="BRCA2 OB1" evidence="8">
    <location>
        <begin position="575"/>
        <end position="693"/>
    </location>
</feature>